<protein>
    <submittedName>
        <fullName evidence="2">Uncharacterized protein</fullName>
    </submittedName>
</protein>
<proteinExistence type="predicted"/>
<evidence type="ECO:0000313" key="3">
    <source>
        <dbReference type="Proteomes" id="UP001476807"/>
    </source>
</evidence>
<reference evidence="2 3" key="1">
    <citation type="submission" date="2024-06" db="EMBL/GenBank/DDBJ databases">
        <title>Pontibacter populi HYL7-15.</title>
        <authorList>
            <person name="Kim M.K."/>
        </authorList>
    </citation>
    <scope>NUCLEOTIDE SEQUENCE [LARGE SCALE GENOMIC DNA]</scope>
    <source>
        <strain evidence="2 3">HYL7-15</strain>
    </source>
</reference>
<accession>A0ABV1RS87</accession>
<dbReference type="RefSeq" id="WP_350411394.1">
    <property type="nucleotide sequence ID" value="NZ_JBEOKT010000004.1"/>
</dbReference>
<comment type="caution">
    <text evidence="2">The sequence shown here is derived from an EMBL/GenBank/DDBJ whole genome shotgun (WGS) entry which is preliminary data.</text>
</comment>
<keyword evidence="1" id="KW-0472">Membrane</keyword>
<keyword evidence="3" id="KW-1185">Reference proteome</keyword>
<dbReference type="EMBL" id="JBEOKT010000004">
    <property type="protein sequence ID" value="MER2997036.1"/>
    <property type="molecule type" value="Genomic_DNA"/>
</dbReference>
<keyword evidence="1" id="KW-1133">Transmembrane helix</keyword>
<evidence type="ECO:0000313" key="2">
    <source>
        <dbReference type="EMBL" id="MER2997036.1"/>
    </source>
</evidence>
<name>A0ABV1RS87_9BACT</name>
<evidence type="ECO:0000256" key="1">
    <source>
        <dbReference type="SAM" id="Phobius"/>
    </source>
</evidence>
<keyword evidence="1" id="KW-0812">Transmembrane</keyword>
<gene>
    <name evidence="2" type="ORF">ABS362_05725</name>
</gene>
<organism evidence="2 3">
    <name type="scientific">Pontibacter populi</name>
    <dbReference type="NCBI Taxonomy" id="890055"/>
    <lineage>
        <taxon>Bacteria</taxon>
        <taxon>Pseudomonadati</taxon>
        <taxon>Bacteroidota</taxon>
        <taxon>Cytophagia</taxon>
        <taxon>Cytophagales</taxon>
        <taxon>Hymenobacteraceae</taxon>
        <taxon>Pontibacter</taxon>
    </lineage>
</organism>
<dbReference type="Proteomes" id="UP001476807">
    <property type="component" value="Unassembled WGS sequence"/>
</dbReference>
<sequence length="146" mass="16741">MNNKPKNITLSELPKHNVYQVPEDYFDRLPTRIMERTAASPKQDWLPAQLWQNLRVAMAPIILLAMFVGVFYFTLNSQPDKQAMNMAVVTDTEIVDYLTANATLESADFADLNTIQHQELTADVLNVSSLAAEEELEYYHLRDTDY</sequence>
<feature type="transmembrane region" description="Helical" evidence="1">
    <location>
        <begin position="54"/>
        <end position="75"/>
    </location>
</feature>